<dbReference type="InterPro" id="IPR036873">
    <property type="entry name" value="Rhodanese-like_dom_sf"/>
</dbReference>
<dbReference type="Proteomes" id="UP000490922">
    <property type="component" value="Unassembled WGS sequence"/>
</dbReference>
<gene>
    <name evidence="2" type="ORF">F6464_03680</name>
</gene>
<dbReference type="EMBL" id="WAEM01000001">
    <property type="protein sequence ID" value="KAB1158194.1"/>
    <property type="molecule type" value="Genomic_DNA"/>
</dbReference>
<feature type="domain" description="Rhodanese" evidence="1">
    <location>
        <begin position="14"/>
        <end position="102"/>
    </location>
</feature>
<comment type="caution">
    <text evidence="2">The sequence shown here is derived from an EMBL/GenBank/DDBJ whole genome shotgun (WGS) entry which is preliminary data.</text>
</comment>
<dbReference type="CDD" id="cd00158">
    <property type="entry name" value="RHOD"/>
    <property type="match status" value="1"/>
</dbReference>
<organism evidence="2 3">
    <name type="scientific">Flavobacterium luteum</name>
    <dbReference type="NCBI Taxonomy" id="2026654"/>
    <lineage>
        <taxon>Bacteria</taxon>
        <taxon>Pseudomonadati</taxon>
        <taxon>Bacteroidota</taxon>
        <taxon>Flavobacteriia</taxon>
        <taxon>Flavobacteriales</taxon>
        <taxon>Flavobacteriaceae</taxon>
        <taxon>Flavobacterium</taxon>
    </lineage>
</organism>
<dbReference type="SUPFAM" id="SSF52821">
    <property type="entry name" value="Rhodanese/Cell cycle control phosphatase"/>
    <property type="match status" value="1"/>
</dbReference>
<dbReference type="PANTHER" id="PTHR43031:SF1">
    <property type="entry name" value="PYRIDINE NUCLEOTIDE-DISULPHIDE OXIDOREDUCTASE"/>
    <property type="match status" value="1"/>
</dbReference>
<dbReference type="RefSeq" id="WP_151106425.1">
    <property type="nucleotide sequence ID" value="NZ_WAEM01000001.1"/>
</dbReference>
<evidence type="ECO:0000259" key="1">
    <source>
        <dbReference type="PROSITE" id="PS50206"/>
    </source>
</evidence>
<sequence>MNLTQQDWTEQLENDENAIVLDVRTEDECNDGIIENAIMIDINKGQYFINEIESLDKSKNYYVYCRSGVRSAKACDIMNELGFENAYNLLGGFIQWDGEVVYPE</sequence>
<reference evidence="2 3" key="1">
    <citation type="submission" date="2019-09" db="EMBL/GenBank/DDBJ databases">
        <title>Flavobacterium sp. nov., isolated from glacier ice.</title>
        <authorList>
            <person name="Liu Q."/>
        </authorList>
    </citation>
    <scope>NUCLEOTIDE SEQUENCE [LARGE SCALE GENOMIC DNA]</scope>
    <source>
        <strain evidence="2 3">NBRC 112527</strain>
    </source>
</reference>
<proteinExistence type="predicted"/>
<name>A0A7J5AKR1_9FLAO</name>
<protein>
    <submittedName>
        <fullName evidence="2">Rhodanese-like domain-containing protein</fullName>
    </submittedName>
</protein>
<dbReference type="SMART" id="SM00450">
    <property type="entry name" value="RHOD"/>
    <property type="match status" value="1"/>
</dbReference>
<dbReference type="OrthoDB" id="9808735at2"/>
<evidence type="ECO:0000313" key="2">
    <source>
        <dbReference type="EMBL" id="KAB1158194.1"/>
    </source>
</evidence>
<dbReference type="AlphaFoldDB" id="A0A7J5AKR1"/>
<dbReference type="Pfam" id="PF00581">
    <property type="entry name" value="Rhodanese"/>
    <property type="match status" value="1"/>
</dbReference>
<dbReference type="PROSITE" id="PS50206">
    <property type="entry name" value="RHODANESE_3"/>
    <property type="match status" value="1"/>
</dbReference>
<accession>A0A7J5AKR1</accession>
<keyword evidence="3" id="KW-1185">Reference proteome</keyword>
<dbReference type="InterPro" id="IPR050229">
    <property type="entry name" value="GlpE_sulfurtransferase"/>
</dbReference>
<dbReference type="InterPro" id="IPR001763">
    <property type="entry name" value="Rhodanese-like_dom"/>
</dbReference>
<evidence type="ECO:0000313" key="3">
    <source>
        <dbReference type="Proteomes" id="UP000490922"/>
    </source>
</evidence>
<dbReference type="PANTHER" id="PTHR43031">
    <property type="entry name" value="FAD-DEPENDENT OXIDOREDUCTASE"/>
    <property type="match status" value="1"/>
</dbReference>
<dbReference type="Gene3D" id="3.40.250.10">
    <property type="entry name" value="Rhodanese-like domain"/>
    <property type="match status" value="1"/>
</dbReference>